<dbReference type="EMBL" id="BGPR01134644">
    <property type="protein sequence ID" value="GBN53927.1"/>
    <property type="molecule type" value="Genomic_DNA"/>
</dbReference>
<evidence type="ECO:0000313" key="3">
    <source>
        <dbReference type="Proteomes" id="UP000499080"/>
    </source>
</evidence>
<dbReference type="PANTHER" id="PTHR47331">
    <property type="entry name" value="PHD-TYPE DOMAIN-CONTAINING PROTEIN"/>
    <property type="match status" value="1"/>
</dbReference>
<dbReference type="Pfam" id="PF05380">
    <property type="entry name" value="Peptidase_A17"/>
    <property type="match status" value="1"/>
</dbReference>
<dbReference type="SUPFAM" id="SSF56672">
    <property type="entry name" value="DNA/RNA polymerases"/>
    <property type="match status" value="1"/>
</dbReference>
<evidence type="ECO:0000259" key="1">
    <source>
        <dbReference type="Pfam" id="PF00078"/>
    </source>
</evidence>
<dbReference type="InterPro" id="IPR005312">
    <property type="entry name" value="DUF1759"/>
</dbReference>
<proteinExistence type="predicted"/>
<evidence type="ECO:0000313" key="2">
    <source>
        <dbReference type="EMBL" id="GBN53927.1"/>
    </source>
</evidence>
<protein>
    <recommendedName>
        <fullName evidence="1">Reverse transcriptase domain-containing protein</fullName>
    </recommendedName>
</protein>
<dbReference type="Pfam" id="PF03564">
    <property type="entry name" value="DUF1759"/>
    <property type="match status" value="1"/>
</dbReference>
<feature type="non-terminal residue" evidence="2">
    <location>
        <position position="959"/>
    </location>
</feature>
<dbReference type="AlphaFoldDB" id="A0A4Y2PUK1"/>
<dbReference type="InterPro" id="IPR008042">
    <property type="entry name" value="Retrotrans_Pao"/>
</dbReference>
<name>A0A4Y2PUK1_ARAVE</name>
<dbReference type="InterPro" id="IPR021109">
    <property type="entry name" value="Peptidase_aspartic_dom_sf"/>
</dbReference>
<accession>A0A4Y2PUK1</accession>
<dbReference type="Proteomes" id="UP000499080">
    <property type="component" value="Unassembled WGS sequence"/>
</dbReference>
<dbReference type="Pfam" id="PF00078">
    <property type="entry name" value="RVT_1"/>
    <property type="match status" value="1"/>
</dbReference>
<keyword evidence="3" id="KW-1185">Reference proteome</keyword>
<dbReference type="Gene3D" id="2.40.70.10">
    <property type="entry name" value="Acid Proteases"/>
    <property type="match status" value="1"/>
</dbReference>
<dbReference type="InterPro" id="IPR000477">
    <property type="entry name" value="RT_dom"/>
</dbReference>
<reference evidence="2 3" key="1">
    <citation type="journal article" date="2019" name="Sci. Rep.">
        <title>Orb-weaving spider Araneus ventricosus genome elucidates the spidroin gene catalogue.</title>
        <authorList>
            <person name="Kono N."/>
            <person name="Nakamura H."/>
            <person name="Ohtoshi R."/>
            <person name="Moran D.A.P."/>
            <person name="Shinohara A."/>
            <person name="Yoshida Y."/>
            <person name="Fujiwara M."/>
            <person name="Mori M."/>
            <person name="Tomita M."/>
            <person name="Arakawa K."/>
        </authorList>
    </citation>
    <scope>NUCLEOTIDE SEQUENCE [LARGE SCALE GENOMIC DNA]</scope>
</reference>
<dbReference type="InterPro" id="IPR043502">
    <property type="entry name" value="DNA/RNA_pol_sf"/>
</dbReference>
<dbReference type="PANTHER" id="PTHR47331:SF5">
    <property type="entry name" value="RIBONUCLEASE H"/>
    <property type="match status" value="1"/>
</dbReference>
<sequence length="959" mass="109632">MLQILNRLRGTIRDRVTRLNKAAESFEPPAMPEESEIILNQKLQNVLELKAQMKKLLADYLDLPESTNLEEPLEVIYNMEEEIEDLQVKFKILLTKYCKAPNADNVPMTVHKPKLKIPDLPLPEFTGKYEEYESFKTQFMSIIGNNESLNDNQKCCYLKASLKGDAKHIESNQDTFQSLLSALDARYQNKRAVIDTLIKNLLSVGKANDSPRQLRNLVDTIKRNLRALENLKLSRNNLSDALLVHILEGKIDSESQKLFQMEDKSSEILSLDCFIEDRARILEGISQNCTTTDRIDCVQRNKLCKKCLSFHPNTNCKSKYNCFMCGDSHNSLLHDDSKINNKNNSCREEEEDTPLCASPHSSTTQVEQTATSFCCSTLLNRKSILLCTARVFIRNKENKFVPVRAILDSASEINIISSDCANFLGLKKEKLFLPVSGICGSTQNASRKVTTSLSNLNGNYQWDIELMVLPKITDFSPATRLDVSNLKIPENIQLPDETFYIPQKVDLLLGCELFFEFIKADKIRLNDSRLILQDTCFGYIVAGSTEPNSQINNATSHCFLSRGMDTLDKTLRSFWEIENVTCDSSPISEELNYCNEHYEKTHYRNSEGRYVVQMPFKPEIEKLSLGDSYQMASKRLDNLWKRLNRDPTMKFLYSEFLREYKNLNHMEEITNCNLSNDDGYFLPHQGVLRPSSITTNLRVVFDASAKTTTGYSLNDLLCAGGVLQDDLFSILTRFRKHQYAFTADISKMFRQIEINPSQRKYQKILWKEGPEENVKVFALKTVTYGTTSAPFLATRTLQQLAKDERENFPIASKVLLEDFYMDDCLSGASGINQFMALKKELGELLLRGGMTLHNWCSSASSESDLYPFNYCEKQSTVKTLGMMWNNCEDAFLFDISTSSTTKFTKRDVLSQIARLFDPLGLLGPVISKAKIFLQRLWLLQIDWRQKLPSDIAQEWSSFI</sequence>
<dbReference type="GO" id="GO:0071897">
    <property type="term" value="P:DNA biosynthetic process"/>
    <property type="evidence" value="ECO:0007669"/>
    <property type="project" value="UniProtKB-ARBA"/>
</dbReference>
<dbReference type="OrthoDB" id="5987340at2759"/>
<feature type="domain" description="Reverse transcriptase" evidence="1">
    <location>
        <begin position="729"/>
        <end position="882"/>
    </location>
</feature>
<gene>
    <name evidence="2" type="ORF">AVEN_213221_1</name>
</gene>
<comment type="caution">
    <text evidence="2">The sequence shown here is derived from an EMBL/GenBank/DDBJ whole genome shotgun (WGS) entry which is preliminary data.</text>
</comment>
<organism evidence="2 3">
    <name type="scientific">Araneus ventricosus</name>
    <name type="common">Orbweaver spider</name>
    <name type="synonym">Epeira ventricosa</name>
    <dbReference type="NCBI Taxonomy" id="182803"/>
    <lineage>
        <taxon>Eukaryota</taxon>
        <taxon>Metazoa</taxon>
        <taxon>Ecdysozoa</taxon>
        <taxon>Arthropoda</taxon>
        <taxon>Chelicerata</taxon>
        <taxon>Arachnida</taxon>
        <taxon>Araneae</taxon>
        <taxon>Araneomorphae</taxon>
        <taxon>Entelegynae</taxon>
        <taxon>Araneoidea</taxon>
        <taxon>Araneidae</taxon>
        <taxon>Araneus</taxon>
    </lineage>
</organism>